<accession>A0A6G0VPV2</accession>
<keyword evidence="2" id="KW-1185">Reference proteome</keyword>
<dbReference type="Proteomes" id="UP000478052">
    <property type="component" value="Unassembled WGS sequence"/>
</dbReference>
<dbReference type="OrthoDB" id="6776730at2759"/>
<protein>
    <submittedName>
        <fullName evidence="1">Uncharacterized protein</fullName>
    </submittedName>
</protein>
<evidence type="ECO:0000313" key="1">
    <source>
        <dbReference type="EMBL" id="KAF0701704.1"/>
    </source>
</evidence>
<proteinExistence type="predicted"/>
<comment type="caution">
    <text evidence="1">The sequence shown here is derived from an EMBL/GenBank/DDBJ whole genome shotgun (WGS) entry which is preliminary data.</text>
</comment>
<gene>
    <name evidence="1" type="ORF">FWK35_00029932</name>
</gene>
<name>A0A6G0VPV2_APHCR</name>
<evidence type="ECO:0000313" key="2">
    <source>
        <dbReference type="Proteomes" id="UP000478052"/>
    </source>
</evidence>
<sequence>MKLFPCWSNIILNVFGYGENIATSSRSESNFNNIKTRVFNHENMPVRELMTLLVNWSTTIEEIN</sequence>
<dbReference type="AlphaFoldDB" id="A0A6G0VPV2"/>
<reference evidence="1 2" key="1">
    <citation type="submission" date="2019-08" db="EMBL/GenBank/DDBJ databases">
        <title>Whole genome of Aphis craccivora.</title>
        <authorList>
            <person name="Voronova N.V."/>
            <person name="Shulinski R.S."/>
            <person name="Bandarenka Y.V."/>
            <person name="Zhorov D.G."/>
            <person name="Warner D."/>
        </authorList>
    </citation>
    <scope>NUCLEOTIDE SEQUENCE [LARGE SCALE GENOMIC DNA]</scope>
    <source>
        <strain evidence="1">180601</strain>
        <tissue evidence="1">Whole Body</tissue>
    </source>
</reference>
<dbReference type="EMBL" id="VUJU01014647">
    <property type="protein sequence ID" value="KAF0701704.1"/>
    <property type="molecule type" value="Genomic_DNA"/>
</dbReference>
<organism evidence="1 2">
    <name type="scientific">Aphis craccivora</name>
    <name type="common">Cowpea aphid</name>
    <dbReference type="NCBI Taxonomy" id="307492"/>
    <lineage>
        <taxon>Eukaryota</taxon>
        <taxon>Metazoa</taxon>
        <taxon>Ecdysozoa</taxon>
        <taxon>Arthropoda</taxon>
        <taxon>Hexapoda</taxon>
        <taxon>Insecta</taxon>
        <taxon>Pterygota</taxon>
        <taxon>Neoptera</taxon>
        <taxon>Paraneoptera</taxon>
        <taxon>Hemiptera</taxon>
        <taxon>Sternorrhyncha</taxon>
        <taxon>Aphidomorpha</taxon>
        <taxon>Aphidoidea</taxon>
        <taxon>Aphididae</taxon>
        <taxon>Aphidini</taxon>
        <taxon>Aphis</taxon>
        <taxon>Aphis</taxon>
    </lineage>
</organism>